<protein>
    <recommendedName>
        <fullName evidence="1">DUF5675 domain-containing protein</fullName>
    </recommendedName>
</protein>
<dbReference type="AlphaFoldDB" id="A0A173MK24"/>
<evidence type="ECO:0000313" key="3">
    <source>
        <dbReference type="Proteomes" id="UP000186917"/>
    </source>
</evidence>
<dbReference type="STRING" id="477680.SAMN05421788_10398"/>
<evidence type="ECO:0000259" key="1">
    <source>
        <dbReference type="Pfam" id="PF18925"/>
    </source>
</evidence>
<dbReference type="EMBL" id="FTOR01000003">
    <property type="protein sequence ID" value="SIT04338.1"/>
    <property type="molecule type" value="Genomic_DNA"/>
</dbReference>
<dbReference type="Proteomes" id="UP000186917">
    <property type="component" value="Unassembled WGS sequence"/>
</dbReference>
<accession>A0A173MK24</accession>
<reference evidence="3" key="1">
    <citation type="submission" date="2017-01" db="EMBL/GenBank/DDBJ databases">
        <authorList>
            <person name="Varghese N."/>
            <person name="Submissions S."/>
        </authorList>
    </citation>
    <scope>NUCLEOTIDE SEQUENCE [LARGE SCALE GENOMIC DNA]</scope>
    <source>
        <strain evidence="3">DSM 21054</strain>
    </source>
</reference>
<name>A0A173MK24_9BACT</name>
<dbReference type="InterPro" id="IPR043732">
    <property type="entry name" value="DUF5675"/>
</dbReference>
<sequence length="133" mass="14999">MELLLTRRYHHKGTNGQLAVNGKLFCFTIELPWLQNQRHISCIPEGSYQLAKRHSEDRGYHLILRAVPDRSLILIHPANNALQELQGCISPVSSLTAPGCGNSSRAVFEPLVKLVYAALDKKEEVRLRIISEE</sequence>
<gene>
    <name evidence="2" type="ORF">SAMN05421788_10398</name>
</gene>
<dbReference type="Pfam" id="PF18925">
    <property type="entry name" value="DUF5675"/>
    <property type="match status" value="1"/>
</dbReference>
<dbReference type="KEGG" id="fln:FLA_3779"/>
<dbReference type="OrthoDB" id="707810at2"/>
<organism evidence="2 3">
    <name type="scientific">Filimonas lacunae</name>
    <dbReference type="NCBI Taxonomy" id="477680"/>
    <lineage>
        <taxon>Bacteria</taxon>
        <taxon>Pseudomonadati</taxon>
        <taxon>Bacteroidota</taxon>
        <taxon>Chitinophagia</taxon>
        <taxon>Chitinophagales</taxon>
        <taxon>Chitinophagaceae</taxon>
        <taxon>Filimonas</taxon>
    </lineage>
</organism>
<proteinExistence type="predicted"/>
<keyword evidence="3" id="KW-1185">Reference proteome</keyword>
<feature type="domain" description="DUF5675" evidence="1">
    <location>
        <begin position="5"/>
        <end position="115"/>
    </location>
</feature>
<dbReference type="RefSeq" id="WP_076378737.1">
    <property type="nucleotide sequence ID" value="NZ_AP017422.1"/>
</dbReference>
<evidence type="ECO:0000313" key="2">
    <source>
        <dbReference type="EMBL" id="SIT04338.1"/>
    </source>
</evidence>